<sequence length="503" mass="58271">MKRKNKQQSLNMLMVCVLFFATSTIALFHLLNSQRSHNPDVETLEDSDLSTRFWVLCESCEKNDANNLSNAAEFHRLEQDLSKDRSMMAKYPKLRTFINEPGINTATVSTLLQAVVHGRTWIFATKRLLDPHNVIHISEIANNSKQYGMVYSSPGIFEPCRHFVDANDEVSVQDIKGKNSDYYIVRRISPSSIRVLPDSEACSPFEKSPPVVIMPGTYAAISLQEVFLHRDLFWMSIIHLLNALEQPSVWHLSIFLQRLLWETEHQLIIIGPSYGSGPMTPKWNRSVGNPQCQQHYEAHEWDAVKDFAHELSDLTCTYEHFSFVQCALELLNSDFSATCNRFERLKRTLNLWFTLLDYISYDFPIRVPFTRNKLMQKRWGIPAMFSPPKLKPYYHLHTCHPVVATDDDIQGGLYSKDKEILENSQYDDKVEEINMRQKRGRIDANVNENNETDLLDLLNAEKETDDENEFTSLCRSVNTVYKPVIPERFKFDDILLIVVFNYP</sequence>
<keyword evidence="1" id="KW-0472">Membrane</keyword>
<organism evidence="2 3">
    <name type="scientific">Elysia marginata</name>
    <dbReference type="NCBI Taxonomy" id="1093978"/>
    <lineage>
        <taxon>Eukaryota</taxon>
        <taxon>Metazoa</taxon>
        <taxon>Spiralia</taxon>
        <taxon>Lophotrochozoa</taxon>
        <taxon>Mollusca</taxon>
        <taxon>Gastropoda</taxon>
        <taxon>Heterobranchia</taxon>
        <taxon>Euthyneura</taxon>
        <taxon>Panpulmonata</taxon>
        <taxon>Sacoglossa</taxon>
        <taxon>Placobranchoidea</taxon>
        <taxon>Plakobranchidae</taxon>
        <taxon>Elysia</taxon>
    </lineage>
</organism>
<accession>A0AAV4GRB3</accession>
<keyword evidence="1" id="KW-0812">Transmembrane</keyword>
<keyword evidence="1" id="KW-1133">Transmembrane helix</keyword>
<name>A0AAV4GRB3_9GAST</name>
<reference evidence="2 3" key="1">
    <citation type="journal article" date="2021" name="Elife">
        <title>Chloroplast acquisition without the gene transfer in kleptoplastic sea slugs, Plakobranchus ocellatus.</title>
        <authorList>
            <person name="Maeda T."/>
            <person name="Takahashi S."/>
            <person name="Yoshida T."/>
            <person name="Shimamura S."/>
            <person name="Takaki Y."/>
            <person name="Nagai Y."/>
            <person name="Toyoda A."/>
            <person name="Suzuki Y."/>
            <person name="Arimoto A."/>
            <person name="Ishii H."/>
            <person name="Satoh N."/>
            <person name="Nishiyama T."/>
            <person name="Hasebe M."/>
            <person name="Maruyama T."/>
            <person name="Minagawa J."/>
            <person name="Obokata J."/>
            <person name="Shigenobu S."/>
        </authorList>
    </citation>
    <scope>NUCLEOTIDE SEQUENCE [LARGE SCALE GENOMIC DNA]</scope>
</reference>
<keyword evidence="3" id="KW-1185">Reference proteome</keyword>
<dbReference type="EMBL" id="BMAT01012226">
    <property type="protein sequence ID" value="GFR88392.1"/>
    <property type="molecule type" value="Genomic_DNA"/>
</dbReference>
<gene>
    <name evidence="2" type="ORF">ElyMa_006099400</name>
</gene>
<evidence type="ECO:0000256" key="1">
    <source>
        <dbReference type="SAM" id="Phobius"/>
    </source>
</evidence>
<dbReference type="AlphaFoldDB" id="A0AAV4GRB3"/>
<feature type="transmembrane region" description="Helical" evidence="1">
    <location>
        <begin position="12"/>
        <end position="31"/>
    </location>
</feature>
<evidence type="ECO:0000313" key="2">
    <source>
        <dbReference type="EMBL" id="GFR88392.1"/>
    </source>
</evidence>
<evidence type="ECO:0000313" key="3">
    <source>
        <dbReference type="Proteomes" id="UP000762676"/>
    </source>
</evidence>
<dbReference type="Proteomes" id="UP000762676">
    <property type="component" value="Unassembled WGS sequence"/>
</dbReference>
<comment type="caution">
    <text evidence="2">The sequence shown here is derived from an EMBL/GenBank/DDBJ whole genome shotgun (WGS) entry which is preliminary data.</text>
</comment>
<evidence type="ECO:0008006" key="4">
    <source>
        <dbReference type="Google" id="ProtNLM"/>
    </source>
</evidence>
<proteinExistence type="predicted"/>
<protein>
    <recommendedName>
        <fullName evidence="4">Glycosyltransferase family 92 protein</fullName>
    </recommendedName>
</protein>